<comment type="caution">
    <text evidence="2">The sequence shown here is derived from an EMBL/GenBank/DDBJ whole genome shotgun (WGS) entry which is preliminary data.</text>
</comment>
<dbReference type="Gene3D" id="2.40.70.10">
    <property type="entry name" value="Acid Proteases"/>
    <property type="match status" value="1"/>
</dbReference>
<name>A0A426YPW7_ENSVE</name>
<sequence length="168" mass="18845">MIIEPIKESEPEDTNLESEKEDMKVDPQLVVSMVHALAGYANPQTMKIGGFLRHQPVTVLIDTGSTNNFMNSKIATPLTLQIEDYSRFNIKVADGRILKCNQKCSWWDLTGSSLGDSLKGSGSSLGARWEITRRRPNDLPQECRRIPDWRKLGLSLSLWSLSVVIVES</sequence>
<organism evidence="2 3">
    <name type="scientific">Ensete ventricosum</name>
    <name type="common">Abyssinian banana</name>
    <name type="synonym">Musa ensete</name>
    <dbReference type="NCBI Taxonomy" id="4639"/>
    <lineage>
        <taxon>Eukaryota</taxon>
        <taxon>Viridiplantae</taxon>
        <taxon>Streptophyta</taxon>
        <taxon>Embryophyta</taxon>
        <taxon>Tracheophyta</taxon>
        <taxon>Spermatophyta</taxon>
        <taxon>Magnoliopsida</taxon>
        <taxon>Liliopsida</taxon>
        <taxon>Zingiberales</taxon>
        <taxon>Musaceae</taxon>
        <taxon>Ensete</taxon>
    </lineage>
</organism>
<dbReference type="GO" id="GO:0004190">
    <property type="term" value="F:aspartic-type endopeptidase activity"/>
    <property type="evidence" value="ECO:0007669"/>
    <property type="project" value="InterPro"/>
</dbReference>
<dbReference type="Proteomes" id="UP000287651">
    <property type="component" value="Unassembled WGS sequence"/>
</dbReference>
<protein>
    <submittedName>
        <fullName evidence="2">Uncharacterized protein</fullName>
    </submittedName>
</protein>
<dbReference type="CDD" id="cd00303">
    <property type="entry name" value="retropepsin_like"/>
    <property type="match status" value="1"/>
</dbReference>
<dbReference type="InterPro" id="IPR001969">
    <property type="entry name" value="Aspartic_peptidase_AS"/>
</dbReference>
<feature type="region of interest" description="Disordered" evidence="1">
    <location>
        <begin position="1"/>
        <end position="22"/>
    </location>
</feature>
<reference evidence="2 3" key="1">
    <citation type="journal article" date="2014" name="Agronomy (Basel)">
        <title>A Draft Genome Sequence for Ensete ventricosum, the Drought-Tolerant Tree Against Hunger.</title>
        <authorList>
            <person name="Harrison J."/>
            <person name="Moore K.A."/>
            <person name="Paszkiewicz K."/>
            <person name="Jones T."/>
            <person name="Grant M."/>
            <person name="Ambacheew D."/>
            <person name="Muzemil S."/>
            <person name="Studholme D.J."/>
        </authorList>
    </citation>
    <scope>NUCLEOTIDE SEQUENCE [LARGE SCALE GENOMIC DNA]</scope>
</reference>
<evidence type="ECO:0000256" key="1">
    <source>
        <dbReference type="SAM" id="MobiDB-lite"/>
    </source>
</evidence>
<evidence type="ECO:0000313" key="3">
    <source>
        <dbReference type="Proteomes" id="UP000287651"/>
    </source>
</evidence>
<dbReference type="EMBL" id="AMZH03010961">
    <property type="protein sequence ID" value="RRT53767.1"/>
    <property type="molecule type" value="Genomic_DNA"/>
</dbReference>
<dbReference type="PROSITE" id="PS00141">
    <property type="entry name" value="ASP_PROTEASE"/>
    <property type="match status" value="1"/>
</dbReference>
<evidence type="ECO:0000313" key="2">
    <source>
        <dbReference type="EMBL" id="RRT53767.1"/>
    </source>
</evidence>
<dbReference type="InterPro" id="IPR021109">
    <property type="entry name" value="Peptidase_aspartic_dom_sf"/>
</dbReference>
<accession>A0A426YPW7</accession>
<dbReference type="GO" id="GO:0006508">
    <property type="term" value="P:proteolysis"/>
    <property type="evidence" value="ECO:0007669"/>
    <property type="project" value="InterPro"/>
</dbReference>
<gene>
    <name evidence="2" type="ORF">B296_00000605</name>
</gene>
<proteinExistence type="predicted"/>
<dbReference type="AlphaFoldDB" id="A0A426YPW7"/>